<dbReference type="EMBL" id="DRPZ01000043">
    <property type="protein sequence ID" value="HGY08735.1"/>
    <property type="molecule type" value="Genomic_DNA"/>
</dbReference>
<sequence>MLDRFLAGAPSPTRFWLTRAGPVDNPEGVLYSHPGLPLAPAGLAAIRAAGERLAAEDVRHVYASDGRAEAEAARLLAEALGVAYTLETALRERSWGAWEGLPFAEVRRRWPDEVERWTRDEAGFAPPGGESLDQVERRARPVLERLRAQHPGEAVVVVGNCAVNRVALRMALPFLPLAEGLRLEQDFAAWTELRFYGGDGVLAALNV</sequence>
<dbReference type="PANTHER" id="PTHR48100">
    <property type="entry name" value="BROAD-SPECIFICITY PHOSPHATASE YOR283W-RELATED"/>
    <property type="match status" value="1"/>
</dbReference>
<gene>
    <name evidence="1" type="ORF">ENK37_01585</name>
</gene>
<dbReference type="SUPFAM" id="SSF53254">
    <property type="entry name" value="Phosphoglycerate mutase-like"/>
    <property type="match status" value="1"/>
</dbReference>
<dbReference type="InterPro" id="IPR013078">
    <property type="entry name" value="His_Pase_superF_clade-1"/>
</dbReference>
<organism evidence="1">
    <name type="scientific">Oceanithermus profundus</name>
    <dbReference type="NCBI Taxonomy" id="187137"/>
    <lineage>
        <taxon>Bacteria</taxon>
        <taxon>Thermotogati</taxon>
        <taxon>Deinococcota</taxon>
        <taxon>Deinococci</taxon>
        <taxon>Thermales</taxon>
        <taxon>Thermaceae</taxon>
        <taxon>Oceanithermus</taxon>
    </lineage>
</organism>
<protein>
    <submittedName>
        <fullName evidence="1">Histidine phosphatase family protein</fullName>
    </submittedName>
</protein>
<name>A0A7C4Z4M0_9DEIN</name>
<proteinExistence type="predicted"/>
<reference evidence="1" key="1">
    <citation type="journal article" date="2020" name="mSystems">
        <title>Genome- and Community-Level Interaction Insights into Carbon Utilization and Element Cycling Functions of Hydrothermarchaeota in Hydrothermal Sediment.</title>
        <authorList>
            <person name="Zhou Z."/>
            <person name="Liu Y."/>
            <person name="Xu W."/>
            <person name="Pan J."/>
            <person name="Luo Z.H."/>
            <person name="Li M."/>
        </authorList>
    </citation>
    <scope>NUCLEOTIDE SEQUENCE [LARGE SCALE GENOMIC DNA]</scope>
    <source>
        <strain evidence="1">HyVt-570</strain>
    </source>
</reference>
<dbReference type="PANTHER" id="PTHR48100:SF1">
    <property type="entry name" value="HISTIDINE PHOSPHATASE FAMILY PROTEIN-RELATED"/>
    <property type="match status" value="1"/>
</dbReference>
<dbReference type="Pfam" id="PF00300">
    <property type="entry name" value="His_Phos_1"/>
    <property type="match status" value="1"/>
</dbReference>
<accession>A0A7C4Z4M0</accession>
<dbReference type="Gene3D" id="3.40.50.1240">
    <property type="entry name" value="Phosphoglycerate mutase-like"/>
    <property type="match status" value="1"/>
</dbReference>
<comment type="caution">
    <text evidence="1">The sequence shown here is derived from an EMBL/GenBank/DDBJ whole genome shotgun (WGS) entry which is preliminary data.</text>
</comment>
<dbReference type="AlphaFoldDB" id="A0A7C4Z4M0"/>
<evidence type="ECO:0000313" key="1">
    <source>
        <dbReference type="EMBL" id="HGY08735.1"/>
    </source>
</evidence>
<dbReference type="InterPro" id="IPR050275">
    <property type="entry name" value="PGM_Phosphatase"/>
</dbReference>
<dbReference type="Proteomes" id="UP000885759">
    <property type="component" value="Unassembled WGS sequence"/>
</dbReference>
<dbReference type="GO" id="GO:0016791">
    <property type="term" value="F:phosphatase activity"/>
    <property type="evidence" value="ECO:0007669"/>
    <property type="project" value="TreeGrafter"/>
</dbReference>
<dbReference type="InterPro" id="IPR029033">
    <property type="entry name" value="His_PPase_superfam"/>
</dbReference>
<dbReference type="GO" id="GO:0005737">
    <property type="term" value="C:cytoplasm"/>
    <property type="evidence" value="ECO:0007669"/>
    <property type="project" value="TreeGrafter"/>
</dbReference>